<dbReference type="Proteomes" id="UP000681341">
    <property type="component" value="Unassembled WGS sequence"/>
</dbReference>
<feature type="domain" description="DUF4132" evidence="1">
    <location>
        <begin position="763"/>
        <end position="906"/>
    </location>
</feature>
<evidence type="ECO:0000313" key="2">
    <source>
        <dbReference type="EMBL" id="MBO3734385.1"/>
    </source>
</evidence>
<proteinExistence type="predicted"/>
<keyword evidence="3" id="KW-1185">Reference proteome</keyword>
<evidence type="ECO:0000313" key="3">
    <source>
        <dbReference type="Proteomes" id="UP000681341"/>
    </source>
</evidence>
<comment type="caution">
    <text evidence="2">The sequence shown here is derived from an EMBL/GenBank/DDBJ whole genome shotgun (WGS) entry which is preliminary data.</text>
</comment>
<dbReference type="InterPro" id="IPR025406">
    <property type="entry name" value="DUF4132"/>
</dbReference>
<name>A0ABS3U6J8_9ACTN</name>
<dbReference type="Pfam" id="PF13569">
    <property type="entry name" value="DUF4132"/>
    <property type="match status" value="1"/>
</dbReference>
<evidence type="ECO:0000259" key="1">
    <source>
        <dbReference type="Pfam" id="PF13569"/>
    </source>
</evidence>
<accession>A0ABS3U6J8</accession>
<protein>
    <submittedName>
        <fullName evidence="2">DUF4132 domain-containing protein</fullName>
    </submittedName>
</protein>
<gene>
    <name evidence="2" type="ORF">J5V16_16265</name>
</gene>
<dbReference type="EMBL" id="JAGFNP010000009">
    <property type="protein sequence ID" value="MBO3734385.1"/>
    <property type="molecule type" value="Genomic_DNA"/>
</dbReference>
<organism evidence="2 3">
    <name type="scientific">Glycomyces niveus</name>
    <dbReference type="NCBI Taxonomy" id="2820287"/>
    <lineage>
        <taxon>Bacteria</taxon>
        <taxon>Bacillati</taxon>
        <taxon>Actinomycetota</taxon>
        <taxon>Actinomycetes</taxon>
        <taxon>Glycomycetales</taxon>
        <taxon>Glycomycetaceae</taxon>
        <taxon>Glycomyces</taxon>
    </lineage>
</organism>
<sequence>MTDVQLPNEDRDPARPWLDYRGTFELEPAPRRGFPSGDVAYTVDDSMPGHWREVRERTAEQIQAAVESSASEPAIAAAARSYLDGEPDPLGAAAAFQVAAGSASLYEVSKEYRQFDSWIHEHGAEFATRALMRQFEIRIVSEHTGKVYAPTRYRPDAPAFRYAPEQPRGAQWTRTEQWRLRTFLAAQPESEYRRYRAVLEPFGRNHQQRLARAFVMPTERDWVDAVCAEWPERDAKTWQDQYQLTAIAPSLELLAAAGFHRAPSHNPRSDAVASLVEAFGADCAPLLIAALEVDTHEYIGDEGMHVVLSGLPSDAVADYLLVNLVAERTGPFARDFAELFPRRMLRALARKAPAASPSLRSRFAHLLATTPMLEAALTVAEPEVKDVIDRLRRLDGVPPEAEALPDFLASPPWKRKAAKRKHPVVEIAPLDGSDGLRWHEGEQDAWRDGDPIQRRLADAADPADVLASLAKTPNLHRALPPLTGVAAARLAADWLVRLRSTRTSVTAWLDRHGADAAAWLVPDAVGKTGKQRKAAEAVLRDAARRLGDDAVLTAAAPYGEAAVSAVASILAVDPLDLDGRKAPKVPEWVEPVLGTPVLVRGGDARLPRPAVEHIVGAMSLDSLAIPYAGIAIVKEHCDAASLAAFSWAVFESWEINDAPAKDTWALTQLARFADAGTVERLEARIRVWPDQRLSKRALNALEVLGAVESEDALRAVHRLTRFRGSKAVKAAAENQVELVAAGLGLDAEQLADRLVPEQGPAAVTTQQVQRLERAMADGRTWTVAEFRERLVAHPLLWELVRRLVWQADEPAVAFRLAEDRTFADVEDDTVDLPDDARVRLAHPVLLGDTLPAWQRQLADYEVLQPFDQLGRPAHTLTAAEAEAGRLTRFEGRKARTGPLHGLTRGRWRAVREDNWTRAIVRRLPGGGTIEAAISPGYAGGPYFDADEAQVLETVRLPEGPLDAVAIAEAIADLEKVAKA</sequence>
<dbReference type="RefSeq" id="WP_208497496.1">
    <property type="nucleotide sequence ID" value="NZ_JAGFNP010000009.1"/>
</dbReference>
<reference evidence="2 3" key="1">
    <citation type="submission" date="2021-03" db="EMBL/GenBank/DDBJ databases">
        <title>Glycomyces sp. nov., a novel actinomycete isolated from soil.</title>
        <authorList>
            <person name="Yang X."/>
            <person name="Xu X."/>
        </authorList>
    </citation>
    <scope>NUCLEOTIDE SEQUENCE [LARGE SCALE GENOMIC DNA]</scope>
    <source>
        <strain evidence="2 3">NEAU-S30</strain>
    </source>
</reference>